<gene>
    <name evidence="2" type="ORF">SAY86_013160</name>
</gene>
<sequence>MEELLPVQQLKGMPGQKASRAEQLRTGDVHLDLHRRTQPRPPNSTERPFRRKQVVDKVTRFQGTHRGGRQRGSDRVYSV</sequence>
<dbReference type="AlphaFoldDB" id="A0AAN7RCA9"/>
<reference evidence="2 3" key="1">
    <citation type="journal article" date="2023" name="Hortic Res">
        <title>Pangenome of water caltrop reveals structural variations and asymmetric subgenome divergence after allopolyploidization.</title>
        <authorList>
            <person name="Zhang X."/>
            <person name="Chen Y."/>
            <person name="Wang L."/>
            <person name="Yuan Y."/>
            <person name="Fang M."/>
            <person name="Shi L."/>
            <person name="Lu R."/>
            <person name="Comes H.P."/>
            <person name="Ma Y."/>
            <person name="Chen Y."/>
            <person name="Huang G."/>
            <person name="Zhou Y."/>
            <person name="Zheng Z."/>
            <person name="Qiu Y."/>
        </authorList>
    </citation>
    <scope>NUCLEOTIDE SEQUENCE [LARGE SCALE GENOMIC DNA]</scope>
    <source>
        <strain evidence="2">F231</strain>
    </source>
</reference>
<organism evidence="2 3">
    <name type="scientific">Trapa natans</name>
    <name type="common">Water chestnut</name>
    <dbReference type="NCBI Taxonomy" id="22666"/>
    <lineage>
        <taxon>Eukaryota</taxon>
        <taxon>Viridiplantae</taxon>
        <taxon>Streptophyta</taxon>
        <taxon>Embryophyta</taxon>
        <taxon>Tracheophyta</taxon>
        <taxon>Spermatophyta</taxon>
        <taxon>Magnoliopsida</taxon>
        <taxon>eudicotyledons</taxon>
        <taxon>Gunneridae</taxon>
        <taxon>Pentapetalae</taxon>
        <taxon>rosids</taxon>
        <taxon>malvids</taxon>
        <taxon>Myrtales</taxon>
        <taxon>Lythraceae</taxon>
        <taxon>Trapa</taxon>
    </lineage>
</organism>
<comment type="caution">
    <text evidence="2">The sequence shown here is derived from an EMBL/GenBank/DDBJ whole genome shotgun (WGS) entry which is preliminary data.</text>
</comment>
<evidence type="ECO:0000313" key="2">
    <source>
        <dbReference type="EMBL" id="KAK4795166.1"/>
    </source>
</evidence>
<keyword evidence="3" id="KW-1185">Reference proteome</keyword>
<evidence type="ECO:0000313" key="3">
    <source>
        <dbReference type="Proteomes" id="UP001346149"/>
    </source>
</evidence>
<feature type="compositionally biased region" description="Basic and acidic residues" evidence="1">
    <location>
        <begin position="19"/>
        <end position="35"/>
    </location>
</feature>
<proteinExistence type="predicted"/>
<accession>A0AAN7RCA9</accession>
<dbReference type="EMBL" id="JAXQNO010000007">
    <property type="protein sequence ID" value="KAK4795166.1"/>
    <property type="molecule type" value="Genomic_DNA"/>
</dbReference>
<protein>
    <submittedName>
        <fullName evidence="2">Uncharacterized protein</fullName>
    </submittedName>
</protein>
<dbReference type="Proteomes" id="UP001346149">
    <property type="component" value="Unassembled WGS sequence"/>
</dbReference>
<evidence type="ECO:0000256" key="1">
    <source>
        <dbReference type="SAM" id="MobiDB-lite"/>
    </source>
</evidence>
<name>A0AAN7RCA9_TRANT</name>
<feature type="region of interest" description="Disordered" evidence="1">
    <location>
        <begin position="1"/>
        <end position="79"/>
    </location>
</feature>